<dbReference type="PANTHER" id="PTHR34693">
    <property type="entry name" value="PROTEIN PAR32"/>
    <property type="match status" value="1"/>
</dbReference>
<evidence type="ECO:0000313" key="2">
    <source>
        <dbReference type="EMBL" id="KAF2774032.1"/>
    </source>
</evidence>
<dbReference type="Proteomes" id="UP000799436">
    <property type="component" value="Unassembled WGS sequence"/>
</dbReference>
<name>A0A6G1LN88_9PEZI</name>
<dbReference type="EMBL" id="ML995809">
    <property type="protein sequence ID" value="KAF2774032.1"/>
    <property type="molecule type" value="Genomic_DNA"/>
</dbReference>
<organism evidence="2 3">
    <name type="scientific">Teratosphaeria nubilosa</name>
    <dbReference type="NCBI Taxonomy" id="161662"/>
    <lineage>
        <taxon>Eukaryota</taxon>
        <taxon>Fungi</taxon>
        <taxon>Dikarya</taxon>
        <taxon>Ascomycota</taxon>
        <taxon>Pezizomycotina</taxon>
        <taxon>Dothideomycetes</taxon>
        <taxon>Dothideomycetidae</taxon>
        <taxon>Mycosphaerellales</taxon>
        <taxon>Teratosphaeriaceae</taxon>
        <taxon>Teratosphaeria</taxon>
    </lineage>
</organism>
<feature type="region of interest" description="Disordered" evidence="1">
    <location>
        <begin position="94"/>
        <end position="134"/>
    </location>
</feature>
<evidence type="ECO:0000256" key="1">
    <source>
        <dbReference type="SAM" id="MobiDB-lite"/>
    </source>
</evidence>
<gene>
    <name evidence="2" type="ORF">EJ03DRAFT_361155</name>
</gene>
<accession>A0A6G1LN88</accession>
<dbReference type="OrthoDB" id="5424462at2759"/>
<dbReference type="InterPro" id="IPR022024">
    <property type="entry name" value="DUF3602"/>
</dbReference>
<reference evidence="2" key="1">
    <citation type="journal article" date="2020" name="Stud. Mycol.">
        <title>101 Dothideomycetes genomes: a test case for predicting lifestyles and emergence of pathogens.</title>
        <authorList>
            <person name="Haridas S."/>
            <person name="Albert R."/>
            <person name="Binder M."/>
            <person name="Bloem J."/>
            <person name="Labutti K."/>
            <person name="Salamov A."/>
            <person name="Andreopoulos B."/>
            <person name="Baker S."/>
            <person name="Barry K."/>
            <person name="Bills G."/>
            <person name="Bluhm B."/>
            <person name="Cannon C."/>
            <person name="Castanera R."/>
            <person name="Culley D."/>
            <person name="Daum C."/>
            <person name="Ezra D."/>
            <person name="Gonzalez J."/>
            <person name="Henrissat B."/>
            <person name="Kuo A."/>
            <person name="Liang C."/>
            <person name="Lipzen A."/>
            <person name="Lutzoni F."/>
            <person name="Magnuson J."/>
            <person name="Mondo S."/>
            <person name="Nolan M."/>
            <person name="Ohm R."/>
            <person name="Pangilinan J."/>
            <person name="Park H.-J."/>
            <person name="Ramirez L."/>
            <person name="Alfaro M."/>
            <person name="Sun H."/>
            <person name="Tritt A."/>
            <person name="Yoshinaga Y."/>
            <person name="Zwiers L.-H."/>
            <person name="Turgeon B."/>
            <person name="Goodwin S."/>
            <person name="Spatafora J."/>
            <person name="Crous P."/>
            <person name="Grigoriev I."/>
        </authorList>
    </citation>
    <scope>NUCLEOTIDE SEQUENCE</scope>
    <source>
        <strain evidence="2">CBS 116005</strain>
    </source>
</reference>
<dbReference type="AlphaFoldDB" id="A0A6G1LN88"/>
<dbReference type="PANTHER" id="PTHR34693:SF2">
    <property type="entry name" value="DUF3602 DOMAIN-CONTAINING PROTEIN"/>
    <property type="match status" value="1"/>
</dbReference>
<sequence>HPSIESGYICSGRGGAGNYSHYKDGSVTDGPTATGPPARVSLTRPAKRTVYSGRGGAGNADKAPAASEELMFQFDEDLKRRSSVAPVYYSIGRGGGGNFVDENSRDGRPRSLRAGSGESIASADSDRSTASRVGDVFGRLTRRISKQ</sequence>
<feature type="non-terminal residue" evidence="2">
    <location>
        <position position="1"/>
    </location>
</feature>
<keyword evidence="3" id="KW-1185">Reference proteome</keyword>
<protein>
    <submittedName>
        <fullName evidence="2">Uncharacterized protein</fullName>
    </submittedName>
</protein>
<dbReference type="Pfam" id="PF12223">
    <property type="entry name" value="DUF3602"/>
    <property type="match status" value="1"/>
</dbReference>
<evidence type="ECO:0000313" key="3">
    <source>
        <dbReference type="Proteomes" id="UP000799436"/>
    </source>
</evidence>
<dbReference type="InterPro" id="IPR053203">
    <property type="entry name" value="Cisplatin_resist-associated"/>
</dbReference>
<feature type="region of interest" description="Disordered" evidence="1">
    <location>
        <begin position="19"/>
        <end position="64"/>
    </location>
</feature>
<proteinExistence type="predicted"/>